<feature type="region of interest" description="Disordered" evidence="2">
    <location>
        <begin position="140"/>
        <end position="211"/>
    </location>
</feature>
<organism evidence="3 4">
    <name type="scientific">Streptomyces minutiscleroticus</name>
    <dbReference type="NCBI Taxonomy" id="68238"/>
    <lineage>
        <taxon>Bacteria</taxon>
        <taxon>Bacillati</taxon>
        <taxon>Actinomycetota</taxon>
        <taxon>Actinomycetes</taxon>
        <taxon>Kitasatosporales</taxon>
        <taxon>Streptomycetaceae</taxon>
        <taxon>Streptomyces</taxon>
    </lineage>
</organism>
<protein>
    <recommendedName>
        <fullName evidence="5">Transposase</fullName>
    </recommendedName>
</protein>
<dbReference type="Proteomes" id="UP000619244">
    <property type="component" value="Unassembled WGS sequence"/>
</dbReference>
<evidence type="ECO:0000256" key="2">
    <source>
        <dbReference type="SAM" id="MobiDB-lite"/>
    </source>
</evidence>
<evidence type="ECO:0000313" key="4">
    <source>
        <dbReference type="Proteomes" id="UP000619244"/>
    </source>
</evidence>
<feature type="coiled-coil region" evidence="1">
    <location>
        <begin position="107"/>
        <end position="134"/>
    </location>
</feature>
<reference evidence="3" key="1">
    <citation type="journal article" date="2014" name="Int. J. Syst. Evol. Microbiol.">
        <title>Complete genome sequence of Corynebacterium casei LMG S-19264T (=DSM 44701T), isolated from a smear-ripened cheese.</title>
        <authorList>
            <consortium name="US DOE Joint Genome Institute (JGI-PGF)"/>
            <person name="Walter F."/>
            <person name="Albersmeier A."/>
            <person name="Kalinowski J."/>
            <person name="Ruckert C."/>
        </authorList>
    </citation>
    <scope>NUCLEOTIDE SEQUENCE</scope>
    <source>
        <strain evidence="3">JCM 4790</strain>
    </source>
</reference>
<dbReference type="EMBL" id="BMVU01000113">
    <property type="protein sequence ID" value="GGY17010.1"/>
    <property type="molecule type" value="Genomic_DNA"/>
</dbReference>
<dbReference type="AlphaFoldDB" id="A0A918U9P7"/>
<reference evidence="3" key="2">
    <citation type="submission" date="2020-09" db="EMBL/GenBank/DDBJ databases">
        <authorList>
            <person name="Sun Q."/>
            <person name="Ohkuma M."/>
        </authorList>
    </citation>
    <scope>NUCLEOTIDE SEQUENCE</scope>
    <source>
        <strain evidence="3">JCM 4790</strain>
    </source>
</reference>
<evidence type="ECO:0008006" key="5">
    <source>
        <dbReference type="Google" id="ProtNLM"/>
    </source>
</evidence>
<feature type="compositionally biased region" description="Low complexity" evidence="2">
    <location>
        <begin position="143"/>
        <end position="163"/>
    </location>
</feature>
<gene>
    <name evidence="3" type="ORF">GCM10010358_80780</name>
</gene>
<proteinExistence type="predicted"/>
<keyword evidence="1" id="KW-0175">Coiled coil</keyword>
<keyword evidence="4" id="KW-1185">Reference proteome</keyword>
<evidence type="ECO:0000256" key="1">
    <source>
        <dbReference type="SAM" id="Coils"/>
    </source>
</evidence>
<name>A0A918U9P7_9ACTN</name>
<sequence length="211" mass="21975">MDAYSAAAAVLSGRAKGTPKSHNGIAESIRVLRTARISAVKARTQAINQIRALIIIAPSEVRERGRGLTTGKERGRGLTTSKLIEALARARPAGDPADPAHAARPTLRRLARRYLALNEEIKETEAEIEPLVAQAAPRLVAHSPGSARRPPASSSSAQATIPSGCEPKPPSPGCAASLPPPRPRDGPTATGSIAAATGRRTRPCTPSSWSA</sequence>
<comment type="caution">
    <text evidence="3">The sequence shown here is derived from an EMBL/GenBank/DDBJ whole genome shotgun (WGS) entry which is preliminary data.</text>
</comment>
<accession>A0A918U9P7</accession>
<evidence type="ECO:0000313" key="3">
    <source>
        <dbReference type="EMBL" id="GGY17010.1"/>
    </source>
</evidence>